<feature type="transmembrane region" description="Helical" evidence="1">
    <location>
        <begin position="38"/>
        <end position="58"/>
    </location>
</feature>
<keyword evidence="1" id="KW-0812">Transmembrane</keyword>
<keyword evidence="1" id="KW-0472">Membrane</keyword>
<protein>
    <submittedName>
        <fullName evidence="3 4">Membrane protein</fullName>
    </submittedName>
</protein>
<dbReference type="RefSeq" id="WP_072943103.1">
    <property type="nucleotide sequence ID" value="NZ_FQWO01000005.1"/>
</dbReference>
<evidence type="ECO:0000313" key="6">
    <source>
        <dbReference type="Proteomes" id="UP000237771"/>
    </source>
</evidence>
<evidence type="ECO:0000256" key="1">
    <source>
        <dbReference type="SAM" id="Phobius"/>
    </source>
</evidence>
<dbReference type="InterPro" id="IPR036927">
    <property type="entry name" value="Cyt_c_oxase-like_su1_sf"/>
</dbReference>
<dbReference type="Proteomes" id="UP000184384">
    <property type="component" value="Unassembled WGS sequence"/>
</dbReference>
<dbReference type="Gene3D" id="1.20.210.10">
    <property type="entry name" value="Cytochrome c oxidase-like, subunit I domain"/>
    <property type="match status" value="1"/>
</dbReference>
<gene>
    <name evidence="3" type="ORF">BC624_105118</name>
    <name evidence="4" type="ORF">SAMN05443373_105118</name>
</gene>
<proteinExistence type="predicted"/>
<evidence type="ECO:0000313" key="3">
    <source>
        <dbReference type="EMBL" id="PRZ23396.1"/>
    </source>
</evidence>
<feature type="transmembrane region" description="Helical" evidence="1">
    <location>
        <begin position="113"/>
        <end position="132"/>
    </location>
</feature>
<accession>A0A1M5NTQ0</accession>
<name>A0A1M5NTQ0_9FLAO</name>
<dbReference type="Proteomes" id="UP000237771">
    <property type="component" value="Unassembled WGS sequence"/>
</dbReference>
<dbReference type="Pfam" id="PF09990">
    <property type="entry name" value="DUF2231"/>
    <property type="match status" value="1"/>
</dbReference>
<dbReference type="EMBL" id="PVUB01000005">
    <property type="protein sequence ID" value="PRZ23396.1"/>
    <property type="molecule type" value="Genomic_DNA"/>
</dbReference>
<dbReference type="AlphaFoldDB" id="A0A1M5NTQ0"/>
<reference evidence="3 6" key="3">
    <citation type="submission" date="2018-03" db="EMBL/GenBank/DDBJ databases">
        <title>Genomic Encyclopedia of Archaeal and Bacterial Type Strains, Phase II (KMG-II): from individual species to whole genera.</title>
        <authorList>
            <person name="Goeker M."/>
        </authorList>
    </citation>
    <scope>NUCLEOTIDE SEQUENCE [LARGE SCALE GENOMIC DNA]</scope>
    <source>
        <strain evidence="3 6">DSM 17797</strain>
    </source>
</reference>
<evidence type="ECO:0000313" key="4">
    <source>
        <dbReference type="EMBL" id="SHG92946.1"/>
    </source>
</evidence>
<keyword evidence="1" id="KW-1133">Transmembrane helix</keyword>
<dbReference type="InterPro" id="IPR019251">
    <property type="entry name" value="DUF2231_TM"/>
</dbReference>
<reference evidence="4" key="1">
    <citation type="submission" date="2016-11" db="EMBL/GenBank/DDBJ databases">
        <authorList>
            <person name="Jaros S."/>
            <person name="Januszkiewicz K."/>
            <person name="Wedrychowicz H."/>
        </authorList>
    </citation>
    <scope>NUCLEOTIDE SEQUENCE [LARGE SCALE GENOMIC DNA]</scope>
    <source>
        <strain evidence="4">DSM 19729</strain>
    </source>
</reference>
<feature type="transmembrane region" description="Helical" evidence="1">
    <location>
        <begin position="88"/>
        <end position="106"/>
    </location>
</feature>
<evidence type="ECO:0000313" key="5">
    <source>
        <dbReference type="Proteomes" id="UP000184384"/>
    </source>
</evidence>
<feature type="transmembrane region" description="Helical" evidence="1">
    <location>
        <begin position="12"/>
        <end position="31"/>
    </location>
</feature>
<organism evidence="4 5">
    <name type="scientific">Flavobacterium granuli</name>
    <dbReference type="NCBI Taxonomy" id="280093"/>
    <lineage>
        <taxon>Bacteria</taxon>
        <taxon>Pseudomonadati</taxon>
        <taxon>Bacteroidota</taxon>
        <taxon>Flavobacteriia</taxon>
        <taxon>Flavobacteriales</taxon>
        <taxon>Flavobacteriaceae</taxon>
        <taxon>Flavobacterium</taxon>
    </lineage>
</organism>
<evidence type="ECO:0000259" key="2">
    <source>
        <dbReference type="Pfam" id="PF09990"/>
    </source>
</evidence>
<dbReference type="STRING" id="280093.SAMN05443373_105118"/>
<feature type="domain" description="DUF2231" evidence="2">
    <location>
        <begin position="6"/>
        <end position="139"/>
    </location>
</feature>
<reference evidence="5" key="2">
    <citation type="submission" date="2016-11" db="EMBL/GenBank/DDBJ databases">
        <authorList>
            <person name="Varghese N."/>
            <person name="Submissions S."/>
        </authorList>
    </citation>
    <scope>NUCLEOTIDE SEQUENCE [LARGE SCALE GENOMIC DNA]</scope>
    <source>
        <strain evidence="5">DSM 19729</strain>
    </source>
</reference>
<dbReference type="EMBL" id="FQWO01000005">
    <property type="protein sequence ID" value="SHG92946.1"/>
    <property type="molecule type" value="Genomic_DNA"/>
</dbReference>
<keyword evidence="6" id="KW-1185">Reference proteome</keyword>
<sequence>MNDAHLHLIVNHFPIIGTILGFGILIVGMLLKNNSVKNTAYVLFIVAAIFAALSMATGEGAEELVEDMPSIGKKIIHEHEELAEKLAIALYVLGSASLIALFLSVKKNSKEKLVSYFILGLALVTIYLTQLVGTSGGEIRHTEIRENPVVTEGADQNAILNTSDKEANEK</sequence>